<evidence type="ECO:0000313" key="2">
    <source>
        <dbReference type="Proteomes" id="UP000266188"/>
    </source>
</evidence>
<dbReference type="EMBL" id="MVGC01004115">
    <property type="protein sequence ID" value="RJE16534.1"/>
    <property type="molecule type" value="Genomic_DNA"/>
</dbReference>
<dbReference type="Proteomes" id="UP000266188">
    <property type="component" value="Unassembled WGS sequence"/>
</dbReference>
<evidence type="ECO:0000313" key="1">
    <source>
        <dbReference type="EMBL" id="RJE16534.1"/>
    </source>
</evidence>
<protein>
    <submittedName>
        <fullName evidence="1">Uncharacterized protein</fullName>
    </submittedName>
</protein>
<proteinExistence type="predicted"/>
<dbReference type="STRING" id="2070753.A0A3A2ZAS4"/>
<dbReference type="AlphaFoldDB" id="A0A3A2ZAS4"/>
<sequence>MANYLDVDLDAVTKRLKSSGSWTNAETTTGAEAEFHWMGHPLDEDVRTEGLDTYHGDFRKRSNCGCEEH</sequence>
<reference evidence="2" key="1">
    <citation type="submission" date="2017-02" db="EMBL/GenBank/DDBJ databases">
        <authorList>
            <person name="Tafer H."/>
            <person name="Lopandic K."/>
        </authorList>
    </citation>
    <scope>NUCLEOTIDE SEQUENCE [LARGE SCALE GENOMIC DNA]</scope>
    <source>
        <strain evidence="2">CBS 366.77</strain>
    </source>
</reference>
<name>A0A3A2ZAS4_9EURO</name>
<gene>
    <name evidence="1" type="ORF">PHISCL_11129</name>
</gene>
<comment type="caution">
    <text evidence="1">The sequence shown here is derived from an EMBL/GenBank/DDBJ whole genome shotgun (WGS) entry which is preliminary data.</text>
</comment>
<organism evidence="1 2">
    <name type="scientific">Aspergillus sclerotialis</name>
    <dbReference type="NCBI Taxonomy" id="2070753"/>
    <lineage>
        <taxon>Eukaryota</taxon>
        <taxon>Fungi</taxon>
        <taxon>Dikarya</taxon>
        <taxon>Ascomycota</taxon>
        <taxon>Pezizomycotina</taxon>
        <taxon>Eurotiomycetes</taxon>
        <taxon>Eurotiomycetidae</taxon>
        <taxon>Eurotiales</taxon>
        <taxon>Aspergillaceae</taxon>
        <taxon>Aspergillus</taxon>
        <taxon>Aspergillus subgen. Polypaecilum</taxon>
    </lineage>
</organism>
<keyword evidence="2" id="KW-1185">Reference proteome</keyword>
<accession>A0A3A2ZAS4</accession>